<feature type="compositionally biased region" description="Polar residues" evidence="9">
    <location>
        <begin position="883"/>
        <end position="900"/>
    </location>
</feature>
<feature type="region of interest" description="Disordered" evidence="9">
    <location>
        <begin position="828"/>
        <end position="900"/>
    </location>
</feature>
<feature type="region of interest" description="Disordered" evidence="9">
    <location>
        <begin position="1131"/>
        <end position="1159"/>
    </location>
</feature>
<feature type="region of interest" description="Disordered" evidence="9">
    <location>
        <begin position="308"/>
        <end position="373"/>
    </location>
</feature>
<keyword evidence="5" id="KW-0863">Zinc-finger</keyword>
<dbReference type="EnsemblMetazoa" id="XM_038217592.1">
    <property type="protein sequence ID" value="XP_038073520.1"/>
    <property type="gene ID" value="LOC119741723"/>
</dbReference>
<name>A0A914BCF3_PATMI</name>
<dbReference type="Gene3D" id="3.30.40.10">
    <property type="entry name" value="Zinc/RING finger domain, C3HC4 (zinc finger)"/>
    <property type="match status" value="2"/>
</dbReference>
<feature type="compositionally biased region" description="Basic and acidic residues" evidence="9">
    <location>
        <begin position="1140"/>
        <end position="1149"/>
    </location>
</feature>
<accession>A0A914BCF3</accession>
<comment type="pathway">
    <text evidence="2">Protein modification; protein ubiquitination.</text>
</comment>
<feature type="region of interest" description="Disordered" evidence="9">
    <location>
        <begin position="980"/>
        <end position="1114"/>
    </location>
</feature>
<protein>
    <recommendedName>
        <fullName evidence="10">PHD-type domain-containing protein</fullName>
    </recommendedName>
</protein>
<keyword evidence="7" id="KW-0862">Zinc</keyword>
<keyword evidence="12" id="KW-1185">Reference proteome</keyword>
<evidence type="ECO:0000256" key="7">
    <source>
        <dbReference type="ARBA" id="ARBA00022833"/>
    </source>
</evidence>
<feature type="compositionally biased region" description="Polar residues" evidence="9">
    <location>
        <begin position="764"/>
        <end position="779"/>
    </location>
</feature>
<dbReference type="Pfam" id="PF13771">
    <property type="entry name" value="zf-HC5HC2H"/>
    <property type="match status" value="1"/>
</dbReference>
<dbReference type="OrthoDB" id="512616at2759"/>
<feature type="domain" description="PHD-type" evidence="10">
    <location>
        <begin position="23"/>
        <end position="140"/>
    </location>
</feature>
<keyword evidence="6" id="KW-0833">Ubl conjugation pathway</keyword>
<dbReference type="InterPro" id="IPR013083">
    <property type="entry name" value="Znf_RING/FYVE/PHD"/>
</dbReference>
<feature type="compositionally biased region" description="Polar residues" evidence="9">
    <location>
        <begin position="1100"/>
        <end position="1114"/>
    </location>
</feature>
<feature type="compositionally biased region" description="Polar residues" evidence="9">
    <location>
        <begin position="1545"/>
        <end position="1562"/>
    </location>
</feature>
<feature type="compositionally biased region" description="Polar residues" evidence="9">
    <location>
        <begin position="1792"/>
        <end position="1803"/>
    </location>
</feature>
<feature type="compositionally biased region" description="Polar residues" evidence="9">
    <location>
        <begin position="1714"/>
        <end position="1737"/>
    </location>
</feature>
<comment type="subcellular location">
    <subcellularLocation>
        <location evidence="1">Nucleus</location>
    </subcellularLocation>
</comment>
<evidence type="ECO:0000256" key="4">
    <source>
        <dbReference type="ARBA" id="ARBA00022723"/>
    </source>
</evidence>
<dbReference type="InterPro" id="IPR011011">
    <property type="entry name" value="Znf_FYVE_PHD"/>
</dbReference>
<feature type="region of interest" description="Disordered" evidence="9">
    <location>
        <begin position="737"/>
        <end position="806"/>
    </location>
</feature>
<organism evidence="11 12">
    <name type="scientific">Patiria miniata</name>
    <name type="common">Bat star</name>
    <name type="synonym">Asterina miniata</name>
    <dbReference type="NCBI Taxonomy" id="46514"/>
    <lineage>
        <taxon>Eukaryota</taxon>
        <taxon>Metazoa</taxon>
        <taxon>Echinodermata</taxon>
        <taxon>Eleutherozoa</taxon>
        <taxon>Asterozoa</taxon>
        <taxon>Asteroidea</taxon>
        <taxon>Valvatacea</taxon>
        <taxon>Valvatida</taxon>
        <taxon>Asterinidae</taxon>
        <taxon>Patiria</taxon>
    </lineage>
</organism>
<evidence type="ECO:0000256" key="5">
    <source>
        <dbReference type="ARBA" id="ARBA00022771"/>
    </source>
</evidence>
<proteinExistence type="predicted"/>
<dbReference type="GeneID" id="119741723"/>
<feature type="compositionally biased region" description="Polar residues" evidence="9">
    <location>
        <begin position="1241"/>
        <end position="1251"/>
    </location>
</feature>
<dbReference type="InterPro" id="IPR034732">
    <property type="entry name" value="EPHD"/>
</dbReference>
<evidence type="ECO:0000256" key="3">
    <source>
        <dbReference type="ARBA" id="ARBA00022679"/>
    </source>
</evidence>
<feature type="compositionally biased region" description="Basic and acidic residues" evidence="9">
    <location>
        <begin position="1307"/>
        <end position="1333"/>
    </location>
</feature>
<feature type="compositionally biased region" description="Basic and acidic residues" evidence="9">
    <location>
        <begin position="1047"/>
        <end position="1056"/>
    </location>
</feature>
<feature type="compositionally biased region" description="Polar residues" evidence="9">
    <location>
        <begin position="1396"/>
        <end position="1410"/>
    </location>
</feature>
<sequence length="2046" mass="223451">MKGKKKCEFKDSKKVYVEYDKSTGLCIYCNKDEEEGVDCGKLLTDKDRQLFVHKYCLLFASGLPQAGADTEGIEGFLVRDILKEFRRGRRLSCFYCHKKTATIGCSLSLCKRSFHFNCGVKNEALFCFFDAFLAYCRDHRPQQDVKVSESDPATVTCPICFEDVEAQVSCHTLKTPCCNNTWFHRNCVQRQALSAGYFFRCAICNNQEQFQIEMKKFGIYIPEHDASWEMDDNAFQELYWRHDKCDFDPCVCPKGRQFNKASSKWELVLCDLCGSSGCHLACGGLRSVSQDWACAMCNAMMSNATEVSCPSSASPQKSPCPGGDSPSKTGQTTRTAMKLMGKHPRTPLSSHAFRKKTASSPFSSLKLPNSPDEIANSAQDSFVGFGGNSRKNSFESSDLVGSFEHCQPSTSKQGLEDADYKRGKKRKLSYSSKENDLNYSSKSPEYLGFKKHYTWKTQSADQHASSSGLIYGPRTTLRMSMRPRKIALLQCSPVNTPINSITQTLKQSPKNAEKFRRTETISSPTAVTSYSENVSAVTEEFSSSQKVLATDKSRNVTVSHSPDQELSSCSSGAIANGTSVNKSMLRSLKDSLVASLSQAADSVGLETRNLTSFWKKSPQNATVTRPVEDEPLSCLAAKLASAVSSQKPAVPSETGNVTNQSIQQEYDKPDEKFSGNQQSTDDPDVLKPTSPTKDSCSPSLVGETSKSDTEKLSAMTQALANDHLPSCLQTYTSGHLAETDAETASPREEADYISHNGTGRADTDNNVKQAWSATNSPENTMPPPDDTSKRIAGTSDITKDACPNKVTSTVKKRKSYVYRNRYAVYGGKWRKQKKARRKQQSARLNDEANSPLLAVRTNNPRMGKEKENGTASLPSAEVEVQTPFKSPSYPQNNSISEKSPGNISGCSMTLFALFDNTECVSASPSGPENVIKPHVGAELQDDVLGPSADTTPCPSPHSLRFCETLPQQWSPCGLPPHYPSPGYHPSPDHRVSSPSGLPPDHHENSSQQSEDPVGDKTNLTRPQSTETLIKGQVKAESVDPSPKKSRHSNDIKEWKPELLPTPLLQDEKISTSQNVESMPRASTPVLLPESVKLEDDQIHSESTQESNYKTCDSQSDLQQLLKEDTPCQDVNVDCQADQPMGRKEADRSQRPKKRKDSKFTRAYPVIGTRRYATLITKTRSKRQAPGKSKRAVGLKCVQRQRRFSTGTCRPRLSQSGNKKAESQCRVRLSTGMLLRRRISSNKESVPGQKTETAGGEPAFSAITMRESSCKHLTNDCRAVDVGSSESNTVTTPSKDCEAVGNQSVIGRSKDSPRDESCSSQDSDRGDWGPEIHGARRQSTGKLLRRKYIRNRVENAQDSAPGAGGRRTERERPGSFVSDYQAQETAPRPDLILGGTTEANITQNEQISTLSGDERGGDISMEEPAIKSEISSSDTSPDSGISQGFNCSQEESPPGKPSLTPMETSESALVNLTNSDSVEKHDQPFALTQSRESSPNTPGSDTSNHMIPESKNNPTEIDASDDDDLLIESVNFEPVKNDPGPDSPIIDSSRTASPVTSVCSSSDTPKDTESHPQTVGSDCNCSTSDSSQSSGDSVQNPNPPMNWIVIPAPQMPRTPPIKPTHMEPSLTFCGRNRGSSPRLSDGSTKPMSCPGKCQSERESEILEKSHRSLRKRDSQKLCSKVRANLFKVRENRGRPLKRPRMDIPTRPVSPLVSGSDVSVTTRSKTRIYMSNSSKTTPQKEMLEVDSPKSQTSSPSGGAIRKKRLADCHSPTKSTSPGLLTSTGESPQRPWLLRSQNKKGQTVVSVESAFLLPSSASDKSCTSHPGTVTEEKPDSSRQWEDDKSGNGGDKTKVHIPNSSKVRPSRKPTEGKSPKPPTGSMPQENCYPEPGGGPHTGPDSSSSRTPKTESQRGATPRPLLLRSCSKKGVKSSAESTSPLCSPLPSSPCSSSPKQPRIYRSLPPRSTSNKQSPQKGDASSASILEKESTKSPHIKPERSSPKCVGAPSLSPIFLPNSSGGLKSSPRPTKLPRQEDLTVKKAKGRVQLFTS</sequence>
<feature type="compositionally biased region" description="Polar residues" evidence="9">
    <location>
        <begin position="1632"/>
        <end position="1645"/>
    </location>
</feature>
<keyword evidence="3" id="KW-0808">Transferase</keyword>
<dbReference type="InterPro" id="IPR001965">
    <property type="entry name" value="Znf_PHD"/>
</dbReference>
<dbReference type="PANTHER" id="PTHR12420:SF42">
    <property type="entry name" value="G2_M PHASE-SPECIFIC E3 UBIQUITIN-PROTEIN LIGASE"/>
    <property type="match status" value="1"/>
</dbReference>
<feature type="region of interest" description="Disordered" evidence="9">
    <location>
        <begin position="402"/>
        <end position="436"/>
    </location>
</feature>
<evidence type="ECO:0000256" key="9">
    <source>
        <dbReference type="SAM" id="MobiDB-lite"/>
    </source>
</evidence>
<evidence type="ECO:0000256" key="6">
    <source>
        <dbReference type="ARBA" id="ARBA00022786"/>
    </source>
</evidence>
<feature type="compositionally biased region" description="Polar residues" evidence="9">
    <location>
        <begin position="358"/>
        <end position="367"/>
    </location>
</feature>
<feature type="region of interest" description="Disordered" evidence="9">
    <location>
        <begin position="1282"/>
        <end position="1655"/>
    </location>
</feature>
<dbReference type="CDD" id="cd15669">
    <property type="entry name" value="ePHD_PHF7_G2E3_like"/>
    <property type="match status" value="1"/>
</dbReference>
<dbReference type="GO" id="GO:0008270">
    <property type="term" value="F:zinc ion binding"/>
    <property type="evidence" value="ECO:0007669"/>
    <property type="project" value="UniProtKB-KW"/>
</dbReference>
<dbReference type="Pfam" id="PF26054">
    <property type="entry name" value="PHD_G2E3"/>
    <property type="match status" value="1"/>
</dbReference>
<feature type="compositionally biased region" description="Polar residues" evidence="9">
    <location>
        <begin position="1485"/>
        <end position="1514"/>
    </location>
</feature>
<feature type="compositionally biased region" description="Low complexity" evidence="9">
    <location>
        <begin position="1934"/>
        <end position="1949"/>
    </location>
</feature>
<evidence type="ECO:0000256" key="1">
    <source>
        <dbReference type="ARBA" id="ARBA00004123"/>
    </source>
</evidence>
<feature type="compositionally biased region" description="Polar residues" evidence="9">
    <location>
        <begin position="1017"/>
        <end position="1027"/>
    </location>
</feature>
<feature type="compositionally biased region" description="Pro residues" evidence="9">
    <location>
        <begin position="1608"/>
        <end position="1617"/>
    </location>
</feature>
<evidence type="ECO:0000313" key="11">
    <source>
        <dbReference type="EnsemblMetazoa" id="XP_038073520.1"/>
    </source>
</evidence>
<dbReference type="SUPFAM" id="SSF57903">
    <property type="entry name" value="FYVE/PHD zinc finger"/>
    <property type="match status" value="1"/>
</dbReference>
<dbReference type="InterPro" id="IPR042013">
    <property type="entry name" value="PHF7/G2E3_ePHD"/>
</dbReference>
<dbReference type="GO" id="GO:0005634">
    <property type="term" value="C:nucleus"/>
    <property type="evidence" value="ECO:0007669"/>
    <property type="project" value="TreeGrafter"/>
</dbReference>
<dbReference type="SMART" id="SM00249">
    <property type="entry name" value="PHD"/>
    <property type="match status" value="3"/>
</dbReference>
<feature type="compositionally biased region" description="Polar residues" evidence="9">
    <location>
        <begin position="1283"/>
        <end position="1293"/>
    </location>
</feature>
<dbReference type="PROSITE" id="PS51805">
    <property type="entry name" value="EPHD"/>
    <property type="match status" value="1"/>
</dbReference>
<reference evidence="11" key="1">
    <citation type="submission" date="2022-11" db="UniProtKB">
        <authorList>
            <consortium name="EnsemblMetazoa"/>
        </authorList>
    </citation>
    <scope>IDENTIFICATION</scope>
</reference>
<evidence type="ECO:0000313" key="12">
    <source>
        <dbReference type="Proteomes" id="UP000887568"/>
    </source>
</evidence>
<feature type="compositionally biased region" description="Basic residues" evidence="9">
    <location>
        <begin position="828"/>
        <end position="840"/>
    </location>
</feature>
<feature type="compositionally biased region" description="Polar residues" evidence="9">
    <location>
        <begin position="1769"/>
        <end position="1784"/>
    </location>
</feature>
<feature type="compositionally biased region" description="Polar residues" evidence="9">
    <location>
        <begin position="1960"/>
        <end position="1978"/>
    </location>
</feature>
<evidence type="ECO:0000259" key="10">
    <source>
        <dbReference type="PROSITE" id="PS51805"/>
    </source>
</evidence>
<dbReference type="OMA" id="MMSNATE"/>
<feature type="compositionally biased region" description="Polar residues" evidence="9">
    <location>
        <begin position="308"/>
        <end position="317"/>
    </location>
</feature>
<evidence type="ECO:0000256" key="8">
    <source>
        <dbReference type="ARBA" id="ARBA00023242"/>
    </source>
</evidence>
<dbReference type="InterPro" id="IPR059102">
    <property type="entry name" value="PHD_PHF7/G2E3-like"/>
</dbReference>
<dbReference type="InterPro" id="IPR001841">
    <property type="entry name" value="Znf_RING"/>
</dbReference>
<evidence type="ECO:0000256" key="2">
    <source>
        <dbReference type="ARBA" id="ARBA00004906"/>
    </source>
</evidence>
<feature type="compositionally biased region" description="Basic and acidic residues" evidence="9">
    <location>
        <begin position="1688"/>
        <end position="1702"/>
    </location>
</feature>
<feature type="compositionally biased region" description="Polar residues" evidence="9">
    <location>
        <begin position="689"/>
        <end position="704"/>
    </location>
</feature>
<feature type="region of interest" description="Disordered" evidence="9">
    <location>
        <begin position="1688"/>
        <end position="2032"/>
    </location>
</feature>
<feature type="region of interest" description="Disordered" evidence="9">
    <location>
        <begin position="668"/>
        <end position="710"/>
    </location>
</feature>
<feature type="compositionally biased region" description="Polar residues" evidence="9">
    <location>
        <begin position="1812"/>
        <end position="1824"/>
    </location>
</feature>
<keyword evidence="8" id="KW-0539">Nucleus</keyword>
<keyword evidence="4" id="KW-0479">Metal-binding</keyword>
<dbReference type="Proteomes" id="UP000887568">
    <property type="component" value="Unplaced"/>
</dbReference>
<feature type="compositionally biased region" description="Polar residues" evidence="9">
    <location>
        <begin position="1460"/>
        <end position="1475"/>
    </location>
</feature>
<feature type="region of interest" description="Disordered" evidence="9">
    <location>
        <begin position="1239"/>
        <end position="1258"/>
    </location>
</feature>
<feature type="compositionally biased region" description="Low complexity" evidence="9">
    <location>
        <begin position="1427"/>
        <end position="1441"/>
    </location>
</feature>
<feature type="compositionally biased region" description="Basic and acidic residues" evidence="9">
    <location>
        <begin position="1980"/>
        <end position="1996"/>
    </location>
</feature>
<dbReference type="InterPro" id="IPR051188">
    <property type="entry name" value="PHD-type_Zinc_Finger"/>
</dbReference>
<feature type="compositionally biased region" description="Basic and acidic residues" evidence="9">
    <location>
        <begin position="1827"/>
        <end position="1850"/>
    </location>
</feature>
<dbReference type="SMART" id="SM00184">
    <property type="entry name" value="RING"/>
    <property type="match status" value="2"/>
</dbReference>
<feature type="compositionally biased region" description="Polar residues" evidence="9">
    <location>
        <begin position="326"/>
        <end position="335"/>
    </location>
</feature>
<feature type="compositionally biased region" description="Low complexity" evidence="9">
    <location>
        <begin position="1575"/>
        <end position="1595"/>
    </location>
</feature>
<dbReference type="RefSeq" id="XP_038073520.1">
    <property type="nucleotide sequence ID" value="XM_038217592.1"/>
</dbReference>
<dbReference type="PANTHER" id="PTHR12420">
    <property type="entry name" value="PHD FINGER PROTEIN"/>
    <property type="match status" value="1"/>
</dbReference>